<organism evidence="2">
    <name type="scientific">Picea sitchensis</name>
    <name type="common">Sitka spruce</name>
    <name type="synonym">Pinus sitchensis</name>
    <dbReference type="NCBI Taxonomy" id="3332"/>
    <lineage>
        <taxon>Eukaryota</taxon>
        <taxon>Viridiplantae</taxon>
        <taxon>Streptophyta</taxon>
        <taxon>Embryophyta</taxon>
        <taxon>Tracheophyta</taxon>
        <taxon>Spermatophyta</taxon>
        <taxon>Pinopsida</taxon>
        <taxon>Pinidae</taxon>
        <taxon>Conifers I</taxon>
        <taxon>Pinales</taxon>
        <taxon>Pinaceae</taxon>
        <taxon>Picea</taxon>
    </lineage>
</organism>
<dbReference type="EMBL" id="EF083346">
    <property type="protein sequence ID" value="ABK22695.1"/>
    <property type="molecule type" value="mRNA"/>
</dbReference>
<keyword evidence="1" id="KW-0472">Membrane</keyword>
<proteinExistence type="evidence at transcript level"/>
<reference evidence="2" key="1">
    <citation type="journal article" date="2008" name="BMC Genomics">
        <title>A conifer genomics resource of 200,000 spruce (Picea spp.) ESTs and 6,464 high-quality, sequence-finished full-length cDNAs for Sitka spruce (Picea sitchensis).</title>
        <authorList>
            <person name="Ralph S.G."/>
            <person name="Chun H.J."/>
            <person name="Kolosova N."/>
            <person name="Cooper D."/>
            <person name="Oddy C."/>
            <person name="Ritland C.E."/>
            <person name="Kirkpatrick R."/>
            <person name="Moore R."/>
            <person name="Barber S."/>
            <person name="Holt R.A."/>
            <person name="Jones S.J."/>
            <person name="Marra M.A."/>
            <person name="Douglas C.J."/>
            <person name="Ritland K."/>
            <person name="Bohlmann J."/>
        </authorList>
    </citation>
    <scope>NUCLEOTIDE SEQUENCE</scope>
    <source>
        <tissue evidence="2">Bark</tissue>
    </source>
</reference>
<protein>
    <submittedName>
        <fullName evidence="2">Uncharacterized protein</fullName>
    </submittedName>
</protein>
<name>A9NPY4_PICSI</name>
<sequence length="186" mass="20483">MGSDLLRFFGRRRRRIWVATMQDFGWSSTVGARTCLWAAAGSLLGCRLEAVGVLFCGQAEATRVLNVGVLNGGDGGRLAAVKAPAGSAIVGARGLYADGAVFFFQLLFGAERAWVLVRCHFFPSIFLCLILFSFLRVWIRVLRSFLRACGDMVDTLRSVCGVRCFDLHFEVLLGACSFWFSFLASF</sequence>
<keyword evidence="1" id="KW-0812">Transmembrane</keyword>
<evidence type="ECO:0000256" key="1">
    <source>
        <dbReference type="SAM" id="Phobius"/>
    </source>
</evidence>
<feature type="transmembrane region" description="Helical" evidence="1">
    <location>
        <begin position="121"/>
        <end position="139"/>
    </location>
</feature>
<evidence type="ECO:0000313" key="2">
    <source>
        <dbReference type="EMBL" id="ABK22695.1"/>
    </source>
</evidence>
<dbReference type="AlphaFoldDB" id="A9NPY4"/>
<keyword evidence="1" id="KW-1133">Transmembrane helix</keyword>
<accession>A9NPY4</accession>